<organism evidence="2 3">
    <name type="scientific">Pisolithus tinctorius Marx 270</name>
    <dbReference type="NCBI Taxonomy" id="870435"/>
    <lineage>
        <taxon>Eukaryota</taxon>
        <taxon>Fungi</taxon>
        <taxon>Dikarya</taxon>
        <taxon>Basidiomycota</taxon>
        <taxon>Agaricomycotina</taxon>
        <taxon>Agaricomycetes</taxon>
        <taxon>Agaricomycetidae</taxon>
        <taxon>Boletales</taxon>
        <taxon>Sclerodermatineae</taxon>
        <taxon>Pisolithaceae</taxon>
        <taxon>Pisolithus</taxon>
    </lineage>
</organism>
<feature type="compositionally biased region" description="Basic and acidic residues" evidence="1">
    <location>
        <begin position="137"/>
        <end position="161"/>
    </location>
</feature>
<dbReference type="InParanoid" id="A0A0C3IJK5"/>
<protein>
    <submittedName>
        <fullName evidence="2">Uncharacterized protein</fullName>
    </submittedName>
</protein>
<sequence>MAVKRYWTREGFIYIPELKTNRRNWKEYHTKILEVAQIQNVEEVLVGTKPKPRPGSDKLEEWLKSSGTVDSILVWNMPDSIFLRIKHYKTAHEMFNYLATTYGDPNPTPIPVKCVSTPAEQSSTGKHEPKGTNGNEPPKEVRLEGNSHDEARSGDEVKAEASVKVVQQVTSQGGEVESKSMKSTEDVLCQHASPVKFERAKSAEVKGEMSREVSEKRAAENGLGKEATDKADSMDITAKKMTNLEADGGDTEVHHTSNGLECMHERKVHASAQDTPNDSQIARNMKNMGSSTDALQHHTGDPGHCTHKRSTRTSTQDLPISPQAPAKCNREQQK</sequence>
<reference evidence="2 3" key="1">
    <citation type="submission" date="2014-04" db="EMBL/GenBank/DDBJ databases">
        <authorList>
            <consortium name="DOE Joint Genome Institute"/>
            <person name="Kuo A."/>
            <person name="Kohler A."/>
            <person name="Costa M.D."/>
            <person name="Nagy L.G."/>
            <person name="Floudas D."/>
            <person name="Copeland A."/>
            <person name="Barry K.W."/>
            <person name="Cichocki N."/>
            <person name="Veneault-Fourrey C."/>
            <person name="LaButti K."/>
            <person name="Lindquist E.A."/>
            <person name="Lipzen A."/>
            <person name="Lundell T."/>
            <person name="Morin E."/>
            <person name="Murat C."/>
            <person name="Sun H."/>
            <person name="Tunlid A."/>
            <person name="Henrissat B."/>
            <person name="Grigoriev I.V."/>
            <person name="Hibbett D.S."/>
            <person name="Martin F."/>
            <person name="Nordberg H.P."/>
            <person name="Cantor M.N."/>
            <person name="Hua S.X."/>
        </authorList>
    </citation>
    <scope>NUCLEOTIDE SEQUENCE [LARGE SCALE GENOMIC DNA]</scope>
    <source>
        <strain evidence="2 3">Marx 270</strain>
    </source>
</reference>
<dbReference type="Proteomes" id="UP000054217">
    <property type="component" value="Unassembled WGS sequence"/>
</dbReference>
<feature type="region of interest" description="Disordered" evidence="1">
    <location>
        <begin position="112"/>
        <end position="162"/>
    </location>
</feature>
<feature type="compositionally biased region" description="Basic and acidic residues" evidence="1">
    <location>
        <begin position="201"/>
        <end position="219"/>
    </location>
</feature>
<keyword evidence="3" id="KW-1185">Reference proteome</keyword>
<evidence type="ECO:0000313" key="3">
    <source>
        <dbReference type="Proteomes" id="UP000054217"/>
    </source>
</evidence>
<accession>A0A0C3IJK5</accession>
<proteinExistence type="predicted"/>
<feature type="region of interest" description="Disordered" evidence="1">
    <location>
        <begin position="201"/>
        <end position="231"/>
    </location>
</feature>
<dbReference type="OrthoDB" id="2691962at2759"/>
<reference evidence="3" key="2">
    <citation type="submission" date="2015-01" db="EMBL/GenBank/DDBJ databases">
        <title>Evolutionary Origins and Diversification of the Mycorrhizal Mutualists.</title>
        <authorList>
            <consortium name="DOE Joint Genome Institute"/>
            <consortium name="Mycorrhizal Genomics Consortium"/>
            <person name="Kohler A."/>
            <person name="Kuo A."/>
            <person name="Nagy L.G."/>
            <person name="Floudas D."/>
            <person name="Copeland A."/>
            <person name="Barry K.W."/>
            <person name="Cichocki N."/>
            <person name="Veneault-Fourrey C."/>
            <person name="LaButti K."/>
            <person name="Lindquist E.A."/>
            <person name="Lipzen A."/>
            <person name="Lundell T."/>
            <person name="Morin E."/>
            <person name="Murat C."/>
            <person name="Riley R."/>
            <person name="Ohm R."/>
            <person name="Sun H."/>
            <person name="Tunlid A."/>
            <person name="Henrissat B."/>
            <person name="Grigoriev I.V."/>
            <person name="Hibbett D.S."/>
            <person name="Martin F."/>
        </authorList>
    </citation>
    <scope>NUCLEOTIDE SEQUENCE [LARGE SCALE GENOMIC DNA]</scope>
    <source>
        <strain evidence="3">Marx 270</strain>
    </source>
</reference>
<dbReference type="HOGENOM" id="CLU_831877_0_0_1"/>
<evidence type="ECO:0000313" key="2">
    <source>
        <dbReference type="EMBL" id="KIN97167.1"/>
    </source>
</evidence>
<feature type="region of interest" description="Disordered" evidence="1">
    <location>
        <begin position="268"/>
        <end position="334"/>
    </location>
</feature>
<dbReference type="AlphaFoldDB" id="A0A0C3IJK5"/>
<gene>
    <name evidence="2" type="ORF">M404DRAFT_32505</name>
</gene>
<feature type="compositionally biased region" description="Polar residues" evidence="1">
    <location>
        <begin position="272"/>
        <end position="294"/>
    </location>
</feature>
<name>A0A0C3IJK5_PISTI</name>
<dbReference type="EMBL" id="KN832033">
    <property type="protein sequence ID" value="KIN97167.1"/>
    <property type="molecule type" value="Genomic_DNA"/>
</dbReference>
<evidence type="ECO:0000256" key="1">
    <source>
        <dbReference type="SAM" id="MobiDB-lite"/>
    </source>
</evidence>